<dbReference type="OrthoDB" id="9811262at2"/>
<dbReference type="Pfam" id="PF13365">
    <property type="entry name" value="Trypsin_2"/>
    <property type="match status" value="1"/>
</dbReference>
<dbReference type="InterPro" id="IPR009003">
    <property type="entry name" value="Peptidase_S1_PA"/>
</dbReference>
<dbReference type="PANTHER" id="PTHR14389:SF3">
    <property type="entry name" value="PROTEIN FAM111A-LIKE"/>
    <property type="match status" value="1"/>
</dbReference>
<evidence type="ECO:0000259" key="1">
    <source>
        <dbReference type="Pfam" id="PF19955"/>
    </source>
</evidence>
<dbReference type="PANTHER" id="PTHR14389">
    <property type="entry name" value="SI:CH1073-475A24.1"/>
    <property type="match status" value="1"/>
</dbReference>
<dbReference type="Pfam" id="PF19955">
    <property type="entry name" value="EAD1"/>
    <property type="match status" value="1"/>
</dbReference>
<sequence>MNDVTNLFAKEDEVDDATREAIGDAIRKAYPNRDFFYMRLHNKWGVDVEDDVTSLDNPGGVVMARIVQYARANGRQLDLLALAWADVPGNPALKALANNWLTPPEAALAKYAPPPLAAPPPQVRPTLEKLVAKRSRLINLQAFQQRLAGLSGALCRIQAAGIKGTGFLIGRHTVLTNYHVVKAAIAADTQGDQIFCEFDYYDANIRTVLFNGAMGIDWLDLNSPYSESDLTGKGVPGPDELDFALITLSQDVEPARRPVTWPTLPPVVSQRDFVLICQHPGGEPAKLAMGEVLDYPGGLRYRYDVTTESGSSGSPVFDVDLNLVALHHAADPTLFPQYNQGVPIARIMAALKAAKIDPATL</sequence>
<dbReference type="Gene3D" id="2.40.10.10">
    <property type="entry name" value="Trypsin-like serine proteases"/>
    <property type="match status" value="2"/>
</dbReference>
<dbReference type="PATRIC" id="fig|1121022.4.peg.1643"/>
<comment type="caution">
    <text evidence="2">The sequence shown here is derived from an EMBL/GenBank/DDBJ whole genome shotgun (WGS) entry which is preliminary data.</text>
</comment>
<dbReference type="InterPro" id="IPR045430">
    <property type="entry name" value="EAD1"/>
</dbReference>
<dbReference type="RefSeq" id="WP_018082322.1">
    <property type="nucleotide sequence ID" value="NZ_AQWM01000013.1"/>
</dbReference>
<dbReference type="EMBL" id="AWGB01000012">
    <property type="protein sequence ID" value="ESQ92602.1"/>
    <property type="molecule type" value="Genomic_DNA"/>
</dbReference>
<dbReference type="InterPro" id="IPR028301">
    <property type="entry name" value="V8_his_AS"/>
</dbReference>
<proteinExistence type="predicted"/>
<organism evidence="2 3">
    <name type="scientific">Asticcacaulis benevestitus DSM 16100 = ATCC BAA-896</name>
    <dbReference type="NCBI Taxonomy" id="1121022"/>
    <lineage>
        <taxon>Bacteria</taxon>
        <taxon>Pseudomonadati</taxon>
        <taxon>Pseudomonadota</taxon>
        <taxon>Alphaproteobacteria</taxon>
        <taxon>Caulobacterales</taxon>
        <taxon>Caulobacteraceae</taxon>
        <taxon>Asticcacaulis</taxon>
    </lineage>
</organism>
<evidence type="ECO:0000313" key="2">
    <source>
        <dbReference type="EMBL" id="ESQ92602.1"/>
    </source>
</evidence>
<name>V4PF73_9CAUL</name>
<evidence type="ECO:0000313" key="3">
    <source>
        <dbReference type="Proteomes" id="UP000017837"/>
    </source>
</evidence>
<accession>V4PF73</accession>
<reference evidence="2 3" key="1">
    <citation type="journal article" date="2014" name="Nature">
        <title>Sequential evolution of bacterial morphology by co-option of a developmental regulator.</title>
        <authorList>
            <person name="Jiang C."/>
            <person name="Brown P.J."/>
            <person name="Ducret A."/>
            <person name="Brun Y.V."/>
        </authorList>
    </citation>
    <scope>NUCLEOTIDE SEQUENCE [LARGE SCALE GENOMIC DNA]</scope>
    <source>
        <strain evidence="2 3">DSM 16100</strain>
    </source>
</reference>
<feature type="domain" description="Effector-associated" evidence="1">
    <location>
        <begin position="14"/>
        <end position="99"/>
    </location>
</feature>
<keyword evidence="3" id="KW-1185">Reference proteome</keyword>
<dbReference type="STRING" id="1121022.GCA_000376105_02655"/>
<dbReference type="AlphaFoldDB" id="V4PF73"/>
<dbReference type="eggNOG" id="COG3591">
    <property type="taxonomic scope" value="Bacteria"/>
</dbReference>
<dbReference type="SUPFAM" id="SSF50494">
    <property type="entry name" value="Trypsin-like serine proteases"/>
    <property type="match status" value="1"/>
</dbReference>
<dbReference type="PROSITE" id="PS00672">
    <property type="entry name" value="V8_HIS"/>
    <property type="match status" value="1"/>
</dbReference>
<protein>
    <recommendedName>
        <fullName evidence="1">Effector-associated domain-containing protein</fullName>
    </recommendedName>
</protein>
<gene>
    <name evidence="2" type="ORF">ABENE_08165</name>
</gene>
<dbReference type="Proteomes" id="UP000017837">
    <property type="component" value="Unassembled WGS sequence"/>
</dbReference>
<dbReference type="InterPro" id="IPR043504">
    <property type="entry name" value="Peptidase_S1_PA_chymotrypsin"/>
</dbReference>